<comment type="caution">
    <text evidence="2">The sequence shown here is derived from an EMBL/GenBank/DDBJ whole genome shotgun (WGS) entry which is preliminary data.</text>
</comment>
<feature type="compositionally biased region" description="Basic and acidic residues" evidence="1">
    <location>
        <begin position="97"/>
        <end position="108"/>
    </location>
</feature>
<keyword evidence="3" id="KW-1185">Reference proteome</keyword>
<organism evidence="2 3">
    <name type="scientific">Ophiophagus hannah</name>
    <name type="common">King cobra</name>
    <name type="synonym">Naja hannah</name>
    <dbReference type="NCBI Taxonomy" id="8665"/>
    <lineage>
        <taxon>Eukaryota</taxon>
        <taxon>Metazoa</taxon>
        <taxon>Chordata</taxon>
        <taxon>Craniata</taxon>
        <taxon>Vertebrata</taxon>
        <taxon>Euteleostomi</taxon>
        <taxon>Lepidosauria</taxon>
        <taxon>Squamata</taxon>
        <taxon>Bifurcata</taxon>
        <taxon>Unidentata</taxon>
        <taxon>Episquamata</taxon>
        <taxon>Toxicofera</taxon>
        <taxon>Serpentes</taxon>
        <taxon>Colubroidea</taxon>
        <taxon>Elapidae</taxon>
        <taxon>Elapinae</taxon>
        <taxon>Ophiophagus</taxon>
    </lineage>
</organism>
<feature type="compositionally biased region" description="Basic residues" evidence="1">
    <location>
        <begin position="69"/>
        <end position="80"/>
    </location>
</feature>
<accession>V8N6G7</accession>
<evidence type="ECO:0000256" key="1">
    <source>
        <dbReference type="SAM" id="MobiDB-lite"/>
    </source>
</evidence>
<protein>
    <submittedName>
        <fullName evidence="2">Protein no-on-transient A</fullName>
    </submittedName>
</protein>
<evidence type="ECO:0000313" key="3">
    <source>
        <dbReference type="Proteomes" id="UP000018936"/>
    </source>
</evidence>
<dbReference type="Proteomes" id="UP000018936">
    <property type="component" value="Unassembled WGS sequence"/>
</dbReference>
<sequence length="587" mass="64739">MGKEGRQPEVSTADPKFEIKRALLARGKGKGLLARGGGGGRGGAGGGEKDKEEEGGGAGGKGGGGGRGKMGRKRKRRGGRGRLGEEEGGEEEEEKEKEEGKEEGGRGGEEEDQPRIRVKGILSGLLFLNQVASFASQHVKQALKNVDPTKPPLPSPSKKKAVSGFKRLKIQEFKGGWKQSQKLEVACAKIENINPTKRRLGYPRAFIFSKGPHPDFQDGSAYAGLLVSGLLRHPKKRDFLSQKECPIHGSQVLPFEPGICKAGCNLLSPPRRLQQAYKIVLHPLKSIFSNRSKLQGHFKKQTNTGTPQKRRILVLPPSLHRDVSLPSPNKVGRVTSYLTPGCRASTEERINLELREKLPDKVVSVVTLGGFKKRLHSHLSKRARGFLPGAGTRGPSKCCERGRRIALCALKHLPTSSHVSSKCPCSTERTPGFKNVSKVNRSCSRSMASHHQLRRRLHHSVRKKNLNRRCSRSIASPQRLRRRLHKCFSLWNLHHKFQEWDPSNSEEVPQPPLLHPCLFFFTPKTSGSLFFFSLCGLQLQADFLHVLPPKTSVLVLSGAQKYDRMAKTLSVSIRKIGSSVVRIPSVA</sequence>
<feature type="compositionally biased region" description="Gly residues" evidence="1">
    <location>
        <begin position="34"/>
        <end position="46"/>
    </location>
</feature>
<gene>
    <name evidence="2" type="primary">nonA</name>
    <name evidence="2" type="ORF">L345_16577</name>
</gene>
<reference evidence="2 3" key="1">
    <citation type="journal article" date="2013" name="Proc. Natl. Acad. Sci. U.S.A.">
        <title>The king cobra genome reveals dynamic gene evolution and adaptation in the snake venom system.</title>
        <authorList>
            <person name="Vonk F.J."/>
            <person name="Casewell N.R."/>
            <person name="Henkel C.V."/>
            <person name="Heimberg A.M."/>
            <person name="Jansen H.J."/>
            <person name="McCleary R.J."/>
            <person name="Kerkkamp H.M."/>
            <person name="Vos R.A."/>
            <person name="Guerreiro I."/>
            <person name="Calvete J.J."/>
            <person name="Wuster W."/>
            <person name="Woods A.E."/>
            <person name="Logan J.M."/>
            <person name="Harrison R.A."/>
            <person name="Castoe T.A."/>
            <person name="de Koning A.P."/>
            <person name="Pollock D.D."/>
            <person name="Yandell M."/>
            <person name="Calderon D."/>
            <person name="Renjifo C."/>
            <person name="Currier R.B."/>
            <person name="Salgado D."/>
            <person name="Pla D."/>
            <person name="Sanz L."/>
            <person name="Hyder A.S."/>
            <person name="Ribeiro J.M."/>
            <person name="Arntzen J.W."/>
            <person name="van den Thillart G.E."/>
            <person name="Boetzer M."/>
            <person name="Pirovano W."/>
            <person name="Dirks R.P."/>
            <person name="Spaink H.P."/>
            <person name="Duboule D."/>
            <person name="McGlinn E."/>
            <person name="Kini R.M."/>
            <person name="Richardson M.K."/>
        </authorList>
    </citation>
    <scope>NUCLEOTIDE SEQUENCE</scope>
    <source>
        <tissue evidence="2">Blood</tissue>
    </source>
</reference>
<name>V8N6G7_OPHHA</name>
<feature type="non-terminal residue" evidence="2">
    <location>
        <position position="1"/>
    </location>
</feature>
<feature type="compositionally biased region" description="Gly residues" evidence="1">
    <location>
        <begin position="56"/>
        <end position="68"/>
    </location>
</feature>
<proteinExistence type="predicted"/>
<dbReference type="AlphaFoldDB" id="V8N6G7"/>
<dbReference type="EMBL" id="AZIM01007894">
    <property type="protein sequence ID" value="ETE57705.1"/>
    <property type="molecule type" value="Genomic_DNA"/>
</dbReference>
<feature type="compositionally biased region" description="Acidic residues" evidence="1">
    <location>
        <begin position="86"/>
        <end position="96"/>
    </location>
</feature>
<evidence type="ECO:0000313" key="2">
    <source>
        <dbReference type="EMBL" id="ETE57705.1"/>
    </source>
</evidence>
<feature type="region of interest" description="Disordered" evidence="1">
    <location>
        <begin position="25"/>
        <end position="115"/>
    </location>
</feature>